<feature type="chain" id="PRO_5022047268" description="Secreted protein" evidence="1">
    <location>
        <begin position="22"/>
        <end position="79"/>
    </location>
</feature>
<evidence type="ECO:0000313" key="2">
    <source>
        <dbReference type="EMBL" id="TRM61246.1"/>
    </source>
</evidence>
<dbReference type="EMBL" id="VDMD01000017">
    <property type="protein sequence ID" value="TRM61246.1"/>
    <property type="molecule type" value="Genomic_DNA"/>
</dbReference>
<dbReference type="Proteomes" id="UP000320762">
    <property type="component" value="Unassembled WGS sequence"/>
</dbReference>
<gene>
    <name evidence="2" type="ORF">BD626DRAFT_501913</name>
</gene>
<evidence type="ECO:0000256" key="1">
    <source>
        <dbReference type="SAM" id="SignalP"/>
    </source>
</evidence>
<comment type="caution">
    <text evidence="2">The sequence shown here is derived from an EMBL/GenBank/DDBJ whole genome shotgun (WGS) entry which is preliminary data.</text>
</comment>
<name>A0A550C984_9AGAR</name>
<dbReference type="OrthoDB" id="3065672at2759"/>
<protein>
    <recommendedName>
        <fullName evidence="4">Secreted protein</fullName>
    </recommendedName>
</protein>
<keyword evidence="1" id="KW-0732">Signal</keyword>
<organism evidence="2 3">
    <name type="scientific">Schizophyllum amplum</name>
    <dbReference type="NCBI Taxonomy" id="97359"/>
    <lineage>
        <taxon>Eukaryota</taxon>
        <taxon>Fungi</taxon>
        <taxon>Dikarya</taxon>
        <taxon>Basidiomycota</taxon>
        <taxon>Agaricomycotina</taxon>
        <taxon>Agaricomycetes</taxon>
        <taxon>Agaricomycetidae</taxon>
        <taxon>Agaricales</taxon>
        <taxon>Schizophyllaceae</taxon>
        <taxon>Schizophyllum</taxon>
    </lineage>
</organism>
<keyword evidence="3" id="KW-1185">Reference proteome</keyword>
<evidence type="ECO:0008006" key="4">
    <source>
        <dbReference type="Google" id="ProtNLM"/>
    </source>
</evidence>
<evidence type="ECO:0000313" key="3">
    <source>
        <dbReference type="Proteomes" id="UP000320762"/>
    </source>
</evidence>
<sequence length="79" mass="8686">MRCSRWSVLTVFFCFCYIPRGAPVVVRSNNTNFVSSRVVVLRPIRNTSHPSRLSVIPTGATPTVGHQAAQCPKAGTPTW</sequence>
<accession>A0A550C984</accession>
<proteinExistence type="predicted"/>
<reference evidence="2 3" key="1">
    <citation type="journal article" date="2019" name="New Phytol.">
        <title>Comparative genomics reveals unique wood-decay strategies and fruiting body development in the Schizophyllaceae.</title>
        <authorList>
            <person name="Almasi E."/>
            <person name="Sahu N."/>
            <person name="Krizsan K."/>
            <person name="Balint B."/>
            <person name="Kovacs G.M."/>
            <person name="Kiss B."/>
            <person name="Cseklye J."/>
            <person name="Drula E."/>
            <person name="Henrissat B."/>
            <person name="Nagy I."/>
            <person name="Chovatia M."/>
            <person name="Adam C."/>
            <person name="LaButti K."/>
            <person name="Lipzen A."/>
            <person name="Riley R."/>
            <person name="Grigoriev I.V."/>
            <person name="Nagy L.G."/>
        </authorList>
    </citation>
    <scope>NUCLEOTIDE SEQUENCE [LARGE SCALE GENOMIC DNA]</scope>
    <source>
        <strain evidence="2 3">NL-1724</strain>
    </source>
</reference>
<dbReference type="AlphaFoldDB" id="A0A550C984"/>
<feature type="signal peptide" evidence="1">
    <location>
        <begin position="1"/>
        <end position="21"/>
    </location>
</feature>